<sequence length="259" mass="28569">MVLASSRSVDRRHPSAAARPSARLSVVEFAGYLAEDAPDPRGAQRARVARLGVASAGLVPQRHLEDLGVEGIAASRSSVGTEERVEEVSLSRSYTLWRNPDDHADPVNLRKLDDATARALEEQPLFPVPAWLDEARDRLRHPSLWEAVQTHWIRPGGEPRSVADRLIAHAEHVLTNVYREELGLHGDAYWAPPVPPAALQRSRVIVDGAARDALLLDTDPFVLALGTELDDGRVLTAVIPREELPFVVREFLSDIPEPR</sequence>
<organism evidence="1 2">
    <name type="scientific">Amnibacterium soli</name>
    <dbReference type="NCBI Taxonomy" id="1282736"/>
    <lineage>
        <taxon>Bacteria</taxon>
        <taxon>Bacillati</taxon>
        <taxon>Actinomycetota</taxon>
        <taxon>Actinomycetes</taxon>
        <taxon>Micrococcales</taxon>
        <taxon>Microbacteriaceae</taxon>
        <taxon>Amnibacterium</taxon>
    </lineage>
</organism>
<comment type="caution">
    <text evidence="1">The sequence shown here is derived from an EMBL/GenBank/DDBJ whole genome shotgun (WGS) entry which is preliminary data.</text>
</comment>
<proteinExistence type="predicted"/>
<protein>
    <submittedName>
        <fullName evidence="1">Uncharacterized protein</fullName>
    </submittedName>
</protein>
<name>A0ABP8ZGJ9_9MICO</name>
<evidence type="ECO:0000313" key="2">
    <source>
        <dbReference type="Proteomes" id="UP001500121"/>
    </source>
</evidence>
<gene>
    <name evidence="1" type="ORF">GCM10025783_31820</name>
</gene>
<reference evidence="2" key="1">
    <citation type="journal article" date="2019" name="Int. J. Syst. Evol. Microbiol.">
        <title>The Global Catalogue of Microorganisms (GCM) 10K type strain sequencing project: providing services to taxonomists for standard genome sequencing and annotation.</title>
        <authorList>
            <consortium name="The Broad Institute Genomics Platform"/>
            <consortium name="The Broad Institute Genome Sequencing Center for Infectious Disease"/>
            <person name="Wu L."/>
            <person name="Ma J."/>
        </authorList>
    </citation>
    <scope>NUCLEOTIDE SEQUENCE [LARGE SCALE GENOMIC DNA]</scope>
    <source>
        <strain evidence="2">JCM 19015</strain>
    </source>
</reference>
<dbReference type="Proteomes" id="UP001500121">
    <property type="component" value="Unassembled WGS sequence"/>
</dbReference>
<evidence type="ECO:0000313" key="1">
    <source>
        <dbReference type="EMBL" id="GAA4756134.1"/>
    </source>
</evidence>
<dbReference type="EMBL" id="BAABLP010000009">
    <property type="protein sequence ID" value="GAA4756134.1"/>
    <property type="molecule type" value="Genomic_DNA"/>
</dbReference>
<accession>A0ABP8ZGJ9</accession>
<keyword evidence="2" id="KW-1185">Reference proteome</keyword>